<sequence>MTNNPQMPLVPEDPEDELSDPPLVEEPDGHEKLDPDRDDDAIDSAEADRIAAETGSDDREN</sequence>
<gene>
    <name evidence="2" type="ORF">RL72_02425</name>
</gene>
<name>A0A0F0KRM9_9MICO</name>
<organism evidence="2 3">
    <name type="scientific">Microbacterium azadirachtae</name>
    <dbReference type="NCBI Taxonomy" id="582680"/>
    <lineage>
        <taxon>Bacteria</taxon>
        <taxon>Bacillati</taxon>
        <taxon>Actinomycetota</taxon>
        <taxon>Actinomycetes</taxon>
        <taxon>Micrococcales</taxon>
        <taxon>Microbacteriaceae</taxon>
        <taxon>Microbacterium</taxon>
    </lineage>
</organism>
<comment type="caution">
    <text evidence="2">The sequence shown here is derived from an EMBL/GenBank/DDBJ whole genome shotgun (WGS) entry which is preliminary data.</text>
</comment>
<feature type="compositionally biased region" description="Acidic residues" evidence="1">
    <location>
        <begin position="12"/>
        <end position="26"/>
    </location>
</feature>
<evidence type="ECO:0000313" key="2">
    <source>
        <dbReference type="EMBL" id="KJL21886.1"/>
    </source>
</evidence>
<feature type="compositionally biased region" description="Acidic residues" evidence="1">
    <location>
        <begin position="36"/>
        <end position="45"/>
    </location>
</feature>
<dbReference type="RefSeq" id="WP_045251088.1">
    <property type="nucleotide sequence ID" value="NZ_FNGQ01000002.1"/>
</dbReference>
<proteinExistence type="predicted"/>
<feature type="region of interest" description="Disordered" evidence="1">
    <location>
        <begin position="1"/>
        <end position="61"/>
    </location>
</feature>
<dbReference type="AlphaFoldDB" id="A0A0F0KRM9"/>
<dbReference type="Proteomes" id="UP000033448">
    <property type="component" value="Unassembled WGS sequence"/>
</dbReference>
<protein>
    <submittedName>
        <fullName evidence="2">Uncharacterized protein</fullName>
    </submittedName>
</protein>
<evidence type="ECO:0000256" key="1">
    <source>
        <dbReference type="SAM" id="MobiDB-lite"/>
    </source>
</evidence>
<dbReference type="PATRIC" id="fig|582680.7.peg.2476"/>
<keyword evidence="3" id="KW-1185">Reference proteome</keyword>
<reference evidence="2 3" key="1">
    <citation type="submission" date="2015-02" db="EMBL/GenBank/DDBJ databases">
        <title>Draft genome sequences of ten Microbacterium spp. with emphasis on heavy metal contaminated environments.</title>
        <authorList>
            <person name="Corretto E."/>
        </authorList>
    </citation>
    <scope>NUCLEOTIDE SEQUENCE [LARGE SCALE GENOMIC DNA]</scope>
    <source>
        <strain evidence="2 3">DSM 23848</strain>
    </source>
</reference>
<dbReference type="EMBL" id="JYIT01000080">
    <property type="protein sequence ID" value="KJL21886.1"/>
    <property type="molecule type" value="Genomic_DNA"/>
</dbReference>
<evidence type="ECO:0000313" key="3">
    <source>
        <dbReference type="Proteomes" id="UP000033448"/>
    </source>
</evidence>
<feature type="compositionally biased region" description="Basic and acidic residues" evidence="1">
    <location>
        <begin position="46"/>
        <end position="61"/>
    </location>
</feature>
<accession>A0A0F0KRM9</accession>